<dbReference type="InterPro" id="IPR013632">
    <property type="entry name" value="Rad51_C"/>
</dbReference>
<keyword evidence="2" id="KW-0547">Nucleotide-binding</keyword>
<dbReference type="SUPFAM" id="SSF52540">
    <property type="entry name" value="P-loop containing nucleoside triphosphate hydrolases"/>
    <property type="match status" value="1"/>
</dbReference>
<comment type="subcellular location">
    <subcellularLocation>
        <location evidence="1">Nucleus</location>
    </subcellularLocation>
</comment>
<dbReference type="GO" id="GO:0140664">
    <property type="term" value="F:ATP-dependent DNA damage sensor activity"/>
    <property type="evidence" value="ECO:0007669"/>
    <property type="project" value="InterPro"/>
</dbReference>
<name>K0T373_THAOC</name>
<dbReference type="GO" id="GO:0005524">
    <property type="term" value="F:ATP binding"/>
    <property type="evidence" value="ECO:0007669"/>
    <property type="project" value="UniProtKB-KW"/>
</dbReference>
<dbReference type="PROSITE" id="PS50162">
    <property type="entry name" value="RECA_2"/>
    <property type="match status" value="1"/>
</dbReference>
<keyword evidence="5" id="KW-0234">DNA repair</keyword>
<protein>
    <recommendedName>
        <fullName evidence="7">DNA repair protein RAD51 homolog 3</fullName>
    </recommendedName>
</protein>
<proteinExistence type="predicted"/>
<feature type="non-terminal residue" evidence="9">
    <location>
        <position position="1"/>
    </location>
</feature>
<dbReference type="OMA" id="WGHICSV"/>
<dbReference type="GO" id="GO:0033065">
    <property type="term" value="C:Rad51C-XRCC3 complex"/>
    <property type="evidence" value="ECO:0007669"/>
    <property type="project" value="TreeGrafter"/>
</dbReference>
<evidence type="ECO:0000259" key="8">
    <source>
        <dbReference type="PROSITE" id="PS50162"/>
    </source>
</evidence>
<keyword evidence="10" id="KW-1185">Reference proteome</keyword>
<dbReference type="AlphaFoldDB" id="K0T373"/>
<evidence type="ECO:0000256" key="7">
    <source>
        <dbReference type="ARBA" id="ARBA00040674"/>
    </source>
</evidence>
<dbReference type="Proteomes" id="UP000266841">
    <property type="component" value="Unassembled WGS sequence"/>
</dbReference>
<gene>
    <name evidence="9" type="ORF">THAOC_05289</name>
</gene>
<comment type="caution">
    <text evidence="9">The sequence shown here is derived from an EMBL/GenBank/DDBJ whole genome shotgun (WGS) entry which is preliminary data.</text>
</comment>
<feature type="domain" description="RecA family profile 1" evidence="8">
    <location>
        <begin position="86"/>
        <end position="305"/>
    </location>
</feature>
<keyword evidence="3" id="KW-0227">DNA damage</keyword>
<dbReference type="GO" id="GO:0000400">
    <property type="term" value="F:four-way junction DNA binding"/>
    <property type="evidence" value="ECO:0007669"/>
    <property type="project" value="TreeGrafter"/>
</dbReference>
<organism evidence="9 10">
    <name type="scientific">Thalassiosira oceanica</name>
    <name type="common">Marine diatom</name>
    <dbReference type="NCBI Taxonomy" id="159749"/>
    <lineage>
        <taxon>Eukaryota</taxon>
        <taxon>Sar</taxon>
        <taxon>Stramenopiles</taxon>
        <taxon>Ochrophyta</taxon>
        <taxon>Bacillariophyta</taxon>
        <taxon>Coscinodiscophyceae</taxon>
        <taxon>Thalassiosirophycidae</taxon>
        <taxon>Thalassiosirales</taxon>
        <taxon>Thalassiosiraceae</taxon>
        <taxon>Thalassiosira</taxon>
    </lineage>
</organism>
<dbReference type="GO" id="GO:0008821">
    <property type="term" value="F:crossover junction DNA endonuclease activity"/>
    <property type="evidence" value="ECO:0007669"/>
    <property type="project" value="TreeGrafter"/>
</dbReference>
<sequence>LLRSGVSTTGDLGSIGSIATLAEDLGCSAAQAVEYVDEINEILETSGMPQVLAGDENDSSRGHAPATTAASLLRSKLTNHSGTAQQNRQIVSFSQSLDVLLGGGVALAELTEIVGRPGSGKTQLTMQLCVDARLPSKYGGVEGSVVVIDAEGSWSCSGMDRLWDMSVALVDHLRGSAARRVAAKNAMEGRADVPASENEINSLVSLTPESLLEGIHIFRVHDEPSQTSTLYSLPKFLLKQEEAGIPVKLVVIDSLAFHYRVASSAAAGSGQSNSLSTTHNLTRMAAFLTDMANEFDLAVVAINHLTTRIDKDSNSNGGSNTKLVPALGESWAHSVTSRLMIDHYRHPQFDMNEVRSVSLLKSPHKPPGTALLLITEKGIRGVPST</sequence>
<dbReference type="InterPro" id="IPR020588">
    <property type="entry name" value="RecA_ATP-bd"/>
</dbReference>
<dbReference type="GO" id="GO:0005657">
    <property type="term" value="C:replication fork"/>
    <property type="evidence" value="ECO:0007669"/>
    <property type="project" value="TreeGrafter"/>
</dbReference>
<reference evidence="9 10" key="1">
    <citation type="journal article" date="2012" name="Genome Biol.">
        <title>Genome and low-iron response of an oceanic diatom adapted to chronic iron limitation.</title>
        <authorList>
            <person name="Lommer M."/>
            <person name="Specht M."/>
            <person name="Roy A.S."/>
            <person name="Kraemer L."/>
            <person name="Andreson R."/>
            <person name="Gutowska M.A."/>
            <person name="Wolf J."/>
            <person name="Bergner S.V."/>
            <person name="Schilhabel M.B."/>
            <person name="Klostermeier U.C."/>
            <person name="Beiko R.G."/>
            <person name="Rosenstiel P."/>
            <person name="Hippler M."/>
            <person name="Laroche J."/>
        </authorList>
    </citation>
    <scope>NUCLEOTIDE SEQUENCE [LARGE SCALE GENOMIC DNA]</scope>
    <source>
        <strain evidence="9 10">CCMP1005</strain>
    </source>
</reference>
<dbReference type="InterPro" id="IPR003593">
    <property type="entry name" value="AAA+_ATPase"/>
</dbReference>
<dbReference type="InterPro" id="IPR052093">
    <property type="entry name" value="HR_Repair_Mediator"/>
</dbReference>
<evidence type="ECO:0000313" key="10">
    <source>
        <dbReference type="Proteomes" id="UP000266841"/>
    </source>
</evidence>
<dbReference type="GO" id="GO:0033063">
    <property type="term" value="C:Rad51B-Rad51C-Rad51D-XRCC2 complex"/>
    <property type="evidence" value="ECO:0007669"/>
    <property type="project" value="TreeGrafter"/>
</dbReference>
<dbReference type="eggNOG" id="KOG1434">
    <property type="taxonomic scope" value="Eukaryota"/>
</dbReference>
<evidence type="ECO:0000256" key="2">
    <source>
        <dbReference type="ARBA" id="ARBA00022741"/>
    </source>
</evidence>
<evidence type="ECO:0000256" key="5">
    <source>
        <dbReference type="ARBA" id="ARBA00023204"/>
    </source>
</evidence>
<keyword evidence="6" id="KW-0539">Nucleus</keyword>
<dbReference type="PANTHER" id="PTHR46239:SF1">
    <property type="entry name" value="DNA REPAIR PROTEIN RAD51 HOMOLOG 3"/>
    <property type="match status" value="1"/>
</dbReference>
<evidence type="ECO:0000313" key="9">
    <source>
        <dbReference type="EMBL" id="EJK73108.1"/>
    </source>
</evidence>
<evidence type="ECO:0000256" key="3">
    <source>
        <dbReference type="ARBA" id="ARBA00022763"/>
    </source>
</evidence>
<dbReference type="InterPro" id="IPR027417">
    <property type="entry name" value="P-loop_NTPase"/>
</dbReference>
<dbReference type="Gene3D" id="3.40.50.300">
    <property type="entry name" value="P-loop containing nucleotide triphosphate hydrolases"/>
    <property type="match status" value="1"/>
</dbReference>
<dbReference type="SMART" id="SM00382">
    <property type="entry name" value="AAA"/>
    <property type="match status" value="1"/>
</dbReference>
<evidence type="ECO:0000256" key="6">
    <source>
        <dbReference type="ARBA" id="ARBA00023242"/>
    </source>
</evidence>
<accession>K0T373</accession>
<dbReference type="OrthoDB" id="5957327at2759"/>
<evidence type="ECO:0000256" key="1">
    <source>
        <dbReference type="ARBA" id="ARBA00004123"/>
    </source>
</evidence>
<keyword evidence="4" id="KW-0067">ATP-binding</keyword>
<dbReference type="Pfam" id="PF08423">
    <property type="entry name" value="Rad51"/>
    <property type="match status" value="2"/>
</dbReference>
<dbReference type="GO" id="GO:0000707">
    <property type="term" value="P:meiotic DNA recombinase assembly"/>
    <property type="evidence" value="ECO:0007669"/>
    <property type="project" value="TreeGrafter"/>
</dbReference>
<dbReference type="GO" id="GO:0007131">
    <property type="term" value="P:reciprocal meiotic recombination"/>
    <property type="evidence" value="ECO:0007669"/>
    <property type="project" value="TreeGrafter"/>
</dbReference>
<dbReference type="EMBL" id="AGNL01004831">
    <property type="protein sequence ID" value="EJK73108.1"/>
    <property type="molecule type" value="Genomic_DNA"/>
</dbReference>
<evidence type="ECO:0000256" key="4">
    <source>
        <dbReference type="ARBA" id="ARBA00022840"/>
    </source>
</evidence>
<dbReference type="PANTHER" id="PTHR46239">
    <property type="entry name" value="DNA REPAIR PROTEIN RAD51 HOMOLOG 3 RAD51C"/>
    <property type="match status" value="1"/>
</dbReference>